<reference evidence="1" key="1">
    <citation type="submission" date="2014-09" db="EMBL/GenBank/DDBJ databases">
        <authorList>
            <person name="Magalhaes I.L.F."/>
            <person name="Oliveira U."/>
            <person name="Santos F.R."/>
            <person name="Vidigal T.H.D.A."/>
            <person name="Brescovit A.D."/>
            <person name="Santos A.J."/>
        </authorList>
    </citation>
    <scope>NUCLEOTIDE SEQUENCE</scope>
    <source>
        <tissue evidence="1">Shoot tissue taken approximately 20 cm above the soil surface</tissue>
    </source>
</reference>
<sequence>MMFFDYVIELSCNPHRCKHCSNTYGHGGKACIVLV</sequence>
<proteinExistence type="predicted"/>
<protein>
    <submittedName>
        <fullName evidence="1">Uncharacterized protein</fullName>
    </submittedName>
</protein>
<evidence type="ECO:0000313" key="1">
    <source>
        <dbReference type="EMBL" id="JAD93896.1"/>
    </source>
</evidence>
<dbReference type="AlphaFoldDB" id="A0A0A9E1I3"/>
<dbReference type="EMBL" id="GBRH01203999">
    <property type="protein sequence ID" value="JAD93896.1"/>
    <property type="molecule type" value="Transcribed_RNA"/>
</dbReference>
<reference evidence="1" key="2">
    <citation type="journal article" date="2015" name="Data Brief">
        <title>Shoot transcriptome of the giant reed, Arundo donax.</title>
        <authorList>
            <person name="Barrero R.A."/>
            <person name="Guerrero F.D."/>
            <person name="Moolhuijzen P."/>
            <person name="Goolsby J.A."/>
            <person name="Tidwell J."/>
            <person name="Bellgard S.E."/>
            <person name="Bellgard M.I."/>
        </authorList>
    </citation>
    <scope>NUCLEOTIDE SEQUENCE</scope>
    <source>
        <tissue evidence="1">Shoot tissue taken approximately 20 cm above the soil surface</tissue>
    </source>
</reference>
<name>A0A0A9E1I3_ARUDO</name>
<organism evidence="1">
    <name type="scientific">Arundo donax</name>
    <name type="common">Giant reed</name>
    <name type="synonym">Donax arundinaceus</name>
    <dbReference type="NCBI Taxonomy" id="35708"/>
    <lineage>
        <taxon>Eukaryota</taxon>
        <taxon>Viridiplantae</taxon>
        <taxon>Streptophyta</taxon>
        <taxon>Embryophyta</taxon>
        <taxon>Tracheophyta</taxon>
        <taxon>Spermatophyta</taxon>
        <taxon>Magnoliopsida</taxon>
        <taxon>Liliopsida</taxon>
        <taxon>Poales</taxon>
        <taxon>Poaceae</taxon>
        <taxon>PACMAD clade</taxon>
        <taxon>Arundinoideae</taxon>
        <taxon>Arundineae</taxon>
        <taxon>Arundo</taxon>
    </lineage>
</organism>
<accession>A0A0A9E1I3</accession>